<dbReference type="STRING" id="1296096.A0A1B9I8R8"/>
<organism evidence="9">
    <name type="scientific">Kwoniella pini CBS 10737</name>
    <dbReference type="NCBI Taxonomy" id="1296096"/>
    <lineage>
        <taxon>Eukaryota</taxon>
        <taxon>Fungi</taxon>
        <taxon>Dikarya</taxon>
        <taxon>Basidiomycota</taxon>
        <taxon>Agaricomycotina</taxon>
        <taxon>Tremellomycetes</taxon>
        <taxon>Tremellales</taxon>
        <taxon>Cryptococcaceae</taxon>
        <taxon>Kwoniella</taxon>
    </lineage>
</organism>
<dbReference type="FunFam" id="3.30.70.580:FF:000002">
    <property type="entry name" value="tRNA pseudouridine synthase"/>
    <property type="match status" value="1"/>
</dbReference>
<reference evidence="10" key="2">
    <citation type="submission" date="2013-07" db="EMBL/GenBank/DDBJ databases">
        <authorList>
            <consortium name="The Broad Institute Genome Sequencing Platform"/>
            <person name="Cuomo C."/>
            <person name="Litvintseva A."/>
            <person name="Chen Y."/>
            <person name="Heitman J."/>
            <person name="Sun S."/>
            <person name="Springer D."/>
            <person name="Dromer F."/>
            <person name="Young S.K."/>
            <person name="Zeng Q."/>
            <person name="Gargeya S."/>
            <person name="Fitzgerald M."/>
            <person name="Abouelleil A."/>
            <person name="Alvarado L."/>
            <person name="Berlin A.M."/>
            <person name="Chapman S.B."/>
            <person name="Dewar J."/>
            <person name="Goldberg J."/>
            <person name="Griggs A."/>
            <person name="Gujja S."/>
            <person name="Hansen M."/>
            <person name="Howarth C."/>
            <person name="Imamovic A."/>
            <person name="Larimer J."/>
            <person name="McCowan C."/>
            <person name="Murphy C."/>
            <person name="Pearson M."/>
            <person name="Priest M."/>
            <person name="Roberts A."/>
            <person name="Saif S."/>
            <person name="Shea T."/>
            <person name="Sykes S."/>
            <person name="Wortman J."/>
            <person name="Nusbaum C."/>
            <person name="Birren B."/>
        </authorList>
    </citation>
    <scope>NUCLEOTIDE SEQUENCE</scope>
    <source>
        <strain evidence="10">CBS 10737</strain>
    </source>
</reference>
<evidence type="ECO:0000259" key="8">
    <source>
        <dbReference type="Pfam" id="PF01416"/>
    </source>
</evidence>
<keyword evidence="2" id="KW-0819">tRNA processing</keyword>
<dbReference type="InterPro" id="IPR020094">
    <property type="entry name" value="TruA/RsuA/RluB/E/F_N"/>
</dbReference>
<evidence type="ECO:0000256" key="2">
    <source>
        <dbReference type="ARBA" id="ARBA00022694"/>
    </source>
</evidence>
<dbReference type="Gene3D" id="3.30.70.580">
    <property type="entry name" value="Pseudouridine synthase I, catalytic domain, N-terminal subdomain"/>
    <property type="match status" value="1"/>
</dbReference>
<dbReference type="GO" id="GO:1990481">
    <property type="term" value="P:mRNA pseudouridine synthesis"/>
    <property type="evidence" value="ECO:0007669"/>
    <property type="project" value="TreeGrafter"/>
</dbReference>
<protein>
    <submittedName>
        <fullName evidence="9">tRNA pseudouridine(38-40) synthase</fullName>
    </submittedName>
</protein>
<dbReference type="AlphaFoldDB" id="A0A1B9I8R8"/>
<dbReference type="InterPro" id="IPR020097">
    <property type="entry name" value="PsdUridine_synth_TruA_a/b_dom"/>
</dbReference>
<feature type="compositionally biased region" description="Acidic residues" evidence="7">
    <location>
        <begin position="552"/>
        <end position="567"/>
    </location>
</feature>
<feature type="compositionally biased region" description="Basic and acidic residues" evidence="7">
    <location>
        <begin position="96"/>
        <end position="124"/>
    </location>
</feature>
<feature type="region of interest" description="Disordered" evidence="7">
    <location>
        <begin position="1"/>
        <end position="124"/>
    </location>
</feature>
<dbReference type="EMBL" id="CP144524">
    <property type="protein sequence ID" value="WWC71133.1"/>
    <property type="molecule type" value="Genomic_DNA"/>
</dbReference>
<dbReference type="KEGG" id="kpin:30170995"/>
<feature type="region of interest" description="Disordered" evidence="7">
    <location>
        <begin position="534"/>
        <end position="577"/>
    </location>
</feature>
<gene>
    <name evidence="9" type="ORF">I206_02626</name>
    <name evidence="10" type="ORF">I206_105086</name>
</gene>
<feature type="active site" description="Nucleophile" evidence="5">
    <location>
        <position position="191"/>
    </location>
</feature>
<evidence type="ECO:0000256" key="6">
    <source>
        <dbReference type="PIRSR" id="PIRSR641708-2"/>
    </source>
</evidence>
<dbReference type="NCBIfam" id="TIGR00071">
    <property type="entry name" value="hisT_truA"/>
    <property type="match status" value="1"/>
</dbReference>
<dbReference type="GO" id="GO:0005634">
    <property type="term" value="C:nucleus"/>
    <property type="evidence" value="ECO:0007669"/>
    <property type="project" value="TreeGrafter"/>
</dbReference>
<dbReference type="EMBL" id="KV700115">
    <property type="protein sequence ID" value="OCF51910.1"/>
    <property type="molecule type" value="Genomic_DNA"/>
</dbReference>
<reference evidence="9" key="3">
    <citation type="submission" date="2016-07" db="EMBL/GenBank/DDBJ databases">
        <title>Evolution of pathogenesis and genome organization in the Tremellales.</title>
        <authorList>
            <person name="Cuomo C."/>
            <person name="Litvintseva A."/>
            <person name="Heitman J."/>
            <person name="Chen Y."/>
            <person name="Sun S."/>
            <person name="Springer D."/>
            <person name="Dromer F."/>
            <person name="Young S."/>
            <person name="Zeng Q."/>
            <person name="Chapman S."/>
            <person name="Gujja S."/>
            <person name="Saif S."/>
            <person name="Birren B."/>
        </authorList>
    </citation>
    <scope>NUCLEOTIDE SEQUENCE</scope>
    <source>
        <strain evidence="9">CBS 10737</strain>
    </source>
</reference>
<dbReference type="GO" id="GO:0003723">
    <property type="term" value="F:RNA binding"/>
    <property type="evidence" value="ECO:0007669"/>
    <property type="project" value="InterPro"/>
</dbReference>
<evidence type="ECO:0000256" key="7">
    <source>
        <dbReference type="SAM" id="MobiDB-lite"/>
    </source>
</evidence>
<comment type="catalytic activity">
    <reaction evidence="4">
        <text>a uridine in tRNA = a pseudouridine in tRNA</text>
        <dbReference type="Rhea" id="RHEA:54572"/>
        <dbReference type="Rhea" id="RHEA-COMP:13339"/>
        <dbReference type="Rhea" id="RHEA-COMP:13934"/>
        <dbReference type="ChEBI" id="CHEBI:65314"/>
        <dbReference type="ChEBI" id="CHEBI:65315"/>
    </reaction>
</comment>
<feature type="domain" description="Pseudouridine synthase I TruA alpha/beta" evidence="8">
    <location>
        <begin position="337"/>
        <end position="441"/>
    </location>
</feature>
<dbReference type="GO" id="GO:0009982">
    <property type="term" value="F:pseudouridine synthase activity"/>
    <property type="evidence" value="ECO:0007669"/>
    <property type="project" value="InterPro"/>
</dbReference>
<keyword evidence="3" id="KW-0413">Isomerase</keyword>
<dbReference type="RefSeq" id="XP_019013129.1">
    <property type="nucleotide sequence ID" value="XM_019154389.1"/>
</dbReference>
<evidence type="ECO:0000313" key="10">
    <source>
        <dbReference type="EMBL" id="WWC71133.1"/>
    </source>
</evidence>
<dbReference type="GO" id="GO:0031119">
    <property type="term" value="P:tRNA pseudouridine synthesis"/>
    <property type="evidence" value="ECO:0007669"/>
    <property type="project" value="InterPro"/>
</dbReference>
<feature type="compositionally biased region" description="Basic and acidic residues" evidence="7">
    <location>
        <begin position="568"/>
        <end position="577"/>
    </location>
</feature>
<evidence type="ECO:0000256" key="3">
    <source>
        <dbReference type="ARBA" id="ARBA00023235"/>
    </source>
</evidence>
<proteinExistence type="inferred from homology"/>
<dbReference type="InterPro" id="IPR001406">
    <property type="entry name" value="PsdUridine_synth_TruA"/>
</dbReference>
<feature type="binding site" evidence="6">
    <location>
        <position position="253"/>
    </location>
    <ligand>
        <name>substrate</name>
    </ligand>
</feature>
<accession>A0A1B9I8R8</accession>
<dbReference type="GeneID" id="30170995"/>
<comment type="similarity">
    <text evidence="1">Belongs to the tRNA pseudouridine synthase TruA family.</text>
</comment>
<dbReference type="SUPFAM" id="SSF55120">
    <property type="entry name" value="Pseudouridine synthase"/>
    <property type="match status" value="1"/>
</dbReference>
<evidence type="ECO:0000313" key="9">
    <source>
        <dbReference type="EMBL" id="OCF51910.1"/>
    </source>
</evidence>
<dbReference type="PANTHER" id="PTHR11142:SF4">
    <property type="entry name" value="PSEUDOURIDYLATE SYNTHASE 1 HOMOLOG"/>
    <property type="match status" value="1"/>
</dbReference>
<keyword evidence="11" id="KW-1185">Reference proteome</keyword>
<dbReference type="Proteomes" id="UP000094020">
    <property type="component" value="Chromosome 6"/>
</dbReference>
<dbReference type="Pfam" id="PF01416">
    <property type="entry name" value="PseudoU_synth_1"/>
    <property type="match status" value="1"/>
</dbReference>
<evidence type="ECO:0000256" key="5">
    <source>
        <dbReference type="PIRSR" id="PIRSR641708-1"/>
    </source>
</evidence>
<evidence type="ECO:0000256" key="1">
    <source>
        <dbReference type="ARBA" id="ARBA00009375"/>
    </source>
</evidence>
<dbReference type="Gene3D" id="3.30.70.660">
    <property type="entry name" value="Pseudouridine synthase I, catalytic domain, C-terminal subdomain"/>
    <property type="match status" value="1"/>
</dbReference>
<sequence>MTEASESSKRPRSASPPPKVEQGAAPENDVSEVQEPPSKKAHIENSATPASNAKPEVDPEEAMFNLQSESANAAAEDTKKKTWGRGQGYGNGGKGKGKEKDPNVKYDRRNNDWTPRERKEGEEAEARLPKRRCALLVGYCGTGYSGMQIQTHGSRTIEGDVFEALVKAGAISADNANDHRKSDVARAARTDAGVHAAGNCISLKMIVEPPLPEGFKTLAEYVNSILPDQIRMWGFVRTVKSFNARTAADSRIYEYLLPSYCLLPPGRNDPLGKRLDKSSPGWRDLLGKEAVDFVDAAPSFDDEDEDGKLNPKNRGEFERRRGWRVDSKTLERFRELIAQYKGTHNFHNFTVGKPFNDRTVKRFMIKLEVKDPQVYGDIEWISVQIHGQSFMLHQIRKMISMAMLACRTASPACLIPETFGPKRIHVPKAPPLGLLLEAPQFGVYNQRISSKANGLQEDRDPVNFGLYAELMHDFKVKWIYEKLRQEELESHVFHKWMRQMDCSMSSGLAFLNTQGTIPPEADLSKGAKEARKAAAATAAKEGGEVGGAETKEEVEDGMDSEDEEVDMEALKRGDMEG</sequence>
<dbReference type="InterPro" id="IPR020103">
    <property type="entry name" value="PsdUridine_synth_cat_dom_sf"/>
</dbReference>
<dbReference type="InterPro" id="IPR020095">
    <property type="entry name" value="PsdUridine_synth_TruA_C"/>
</dbReference>
<name>A0A1B9I8R8_9TREE</name>
<evidence type="ECO:0000256" key="4">
    <source>
        <dbReference type="ARBA" id="ARBA00036943"/>
    </source>
</evidence>
<feature type="compositionally biased region" description="Gly residues" evidence="7">
    <location>
        <begin position="85"/>
        <end position="94"/>
    </location>
</feature>
<dbReference type="CDD" id="cd02568">
    <property type="entry name" value="PseudoU_synth_PUS1_PUS2"/>
    <property type="match status" value="1"/>
</dbReference>
<dbReference type="OrthoDB" id="10256309at2759"/>
<reference evidence="10" key="4">
    <citation type="submission" date="2024-02" db="EMBL/GenBank/DDBJ databases">
        <title>Comparative genomics of Cryptococcus and Kwoniella reveals pathogenesis evolution and contrasting modes of karyotype evolution via chromosome fusion or intercentromeric recombination.</title>
        <authorList>
            <person name="Coelho M.A."/>
            <person name="David-Palma M."/>
            <person name="Shea T."/>
            <person name="Bowers K."/>
            <person name="McGinley-Smith S."/>
            <person name="Mohammad A.W."/>
            <person name="Gnirke A."/>
            <person name="Yurkov A.M."/>
            <person name="Nowrousian M."/>
            <person name="Sun S."/>
            <person name="Cuomo C.A."/>
            <person name="Heitman J."/>
        </authorList>
    </citation>
    <scope>NUCLEOTIDE SEQUENCE</scope>
    <source>
        <strain evidence="10">CBS 10737</strain>
    </source>
</reference>
<evidence type="ECO:0000313" key="11">
    <source>
        <dbReference type="Proteomes" id="UP000094020"/>
    </source>
</evidence>
<dbReference type="PANTHER" id="PTHR11142">
    <property type="entry name" value="PSEUDOURIDYLATE SYNTHASE"/>
    <property type="match status" value="1"/>
</dbReference>
<reference evidence="9" key="1">
    <citation type="submission" date="2013-07" db="EMBL/GenBank/DDBJ databases">
        <title>The Genome Sequence of Cryptococcus pinus CBS10737.</title>
        <authorList>
            <consortium name="The Broad Institute Genome Sequencing Platform"/>
            <person name="Cuomo C."/>
            <person name="Litvintseva A."/>
            <person name="Chen Y."/>
            <person name="Heitman J."/>
            <person name="Sun S."/>
            <person name="Springer D."/>
            <person name="Dromer F."/>
            <person name="Young S.K."/>
            <person name="Zeng Q."/>
            <person name="Gargeya S."/>
            <person name="Fitzgerald M."/>
            <person name="Abouelleil A."/>
            <person name="Alvarado L."/>
            <person name="Berlin A.M."/>
            <person name="Chapman S.B."/>
            <person name="Dewar J."/>
            <person name="Goldberg J."/>
            <person name="Griggs A."/>
            <person name="Gujja S."/>
            <person name="Hansen M."/>
            <person name="Howarth C."/>
            <person name="Imamovic A."/>
            <person name="Larimer J."/>
            <person name="McCowan C."/>
            <person name="Murphy C."/>
            <person name="Pearson M."/>
            <person name="Priest M."/>
            <person name="Roberts A."/>
            <person name="Saif S."/>
            <person name="Shea T."/>
            <person name="Sykes S."/>
            <person name="Wortman J."/>
            <person name="Nusbaum C."/>
            <person name="Birren B."/>
        </authorList>
    </citation>
    <scope>NUCLEOTIDE SEQUENCE [LARGE SCALE GENOMIC DNA]</scope>
    <source>
        <strain evidence="9">CBS 10737</strain>
    </source>
</reference>
<dbReference type="InterPro" id="IPR041708">
    <property type="entry name" value="PUS1/PUS2-like"/>
</dbReference>